<sequence>MELHVWPADFGLPSIDVNCLQFLACSKMCASPVTVISSMSPWDSPNVSSSNSYFGFILVVARYILFFDSILTKVRIVPYKFFKLLLCLIDIFLGAITLSILFAVHSGIIQVVVEDDEQVLAD</sequence>
<feature type="transmembrane region" description="Helical" evidence="1">
    <location>
        <begin position="53"/>
        <end position="72"/>
    </location>
</feature>
<accession>A0A1I7WTY5</accession>
<keyword evidence="1" id="KW-0812">Transmembrane</keyword>
<proteinExistence type="predicted"/>
<feature type="transmembrane region" description="Helical" evidence="1">
    <location>
        <begin position="84"/>
        <end position="104"/>
    </location>
</feature>
<name>A0A1I7WTY5_HETBA</name>
<keyword evidence="1" id="KW-1133">Transmembrane helix</keyword>
<evidence type="ECO:0000313" key="2">
    <source>
        <dbReference type="Proteomes" id="UP000095283"/>
    </source>
</evidence>
<evidence type="ECO:0000313" key="3">
    <source>
        <dbReference type="WBParaSite" id="Hba_08599"/>
    </source>
</evidence>
<reference evidence="3" key="1">
    <citation type="submission" date="2016-11" db="UniProtKB">
        <authorList>
            <consortium name="WormBaseParasite"/>
        </authorList>
    </citation>
    <scope>IDENTIFICATION</scope>
</reference>
<keyword evidence="2" id="KW-1185">Reference proteome</keyword>
<keyword evidence="1" id="KW-0472">Membrane</keyword>
<evidence type="ECO:0000256" key="1">
    <source>
        <dbReference type="SAM" id="Phobius"/>
    </source>
</evidence>
<dbReference type="WBParaSite" id="Hba_08599">
    <property type="protein sequence ID" value="Hba_08599"/>
    <property type="gene ID" value="Hba_08599"/>
</dbReference>
<organism evidence="2 3">
    <name type="scientific">Heterorhabditis bacteriophora</name>
    <name type="common">Entomopathogenic nematode worm</name>
    <dbReference type="NCBI Taxonomy" id="37862"/>
    <lineage>
        <taxon>Eukaryota</taxon>
        <taxon>Metazoa</taxon>
        <taxon>Ecdysozoa</taxon>
        <taxon>Nematoda</taxon>
        <taxon>Chromadorea</taxon>
        <taxon>Rhabditida</taxon>
        <taxon>Rhabditina</taxon>
        <taxon>Rhabditomorpha</taxon>
        <taxon>Strongyloidea</taxon>
        <taxon>Heterorhabditidae</taxon>
        <taxon>Heterorhabditis</taxon>
    </lineage>
</organism>
<dbReference type="Proteomes" id="UP000095283">
    <property type="component" value="Unplaced"/>
</dbReference>
<protein>
    <submittedName>
        <fullName evidence="3">Ion_trans domain-containing protein</fullName>
    </submittedName>
</protein>
<dbReference type="AlphaFoldDB" id="A0A1I7WTY5"/>